<dbReference type="Pfam" id="PF02786">
    <property type="entry name" value="CPSase_L_D2"/>
    <property type="match status" value="1"/>
</dbReference>
<keyword evidence="3" id="KW-0055">Arginine biosynthesis</keyword>
<dbReference type="PANTHER" id="PTHR11405:SF5">
    <property type="entry name" value="CAD PROTEIN"/>
    <property type="match status" value="1"/>
</dbReference>
<dbReference type="GO" id="GO:0005829">
    <property type="term" value="C:cytosol"/>
    <property type="evidence" value="ECO:0007669"/>
    <property type="project" value="TreeGrafter"/>
</dbReference>
<dbReference type="PROSITE" id="PS51855">
    <property type="entry name" value="MGS"/>
    <property type="match status" value="1"/>
</dbReference>
<dbReference type="Gene3D" id="3.40.50.1380">
    <property type="entry name" value="Methylglyoxal synthase-like domain"/>
    <property type="match status" value="1"/>
</dbReference>
<keyword evidence="5" id="KW-0028">Amino-acid biosynthesis</keyword>
<dbReference type="GO" id="GO:0006207">
    <property type="term" value="P:'de novo' pyrimidine nucleobase biosynthetic process"/>
    <property type="evidence" value="ECO:0007669"/>
    <property type="project" value="TreeGrafter"/>
</dbReference>
<keyword evidence="4" id="KW-0436">Ligase</keyword>
<sequence>MGGQTPNNIAMPMHRLGVPILGTSAESIDNAENRFKFSRLLDCIGLSQPRWKELTDIDSAKAFCEEVGYPCLVRPSYVLSGAAMNVANDHDQLITFLTAAKNISPEHPVVISQFILDAKEIDVDAVAQSGRLVAMAVSEHVENAGVHSGDATLVTPPQDLNEETLKLIKELVRALADELEVSGPFNLQLLAKDNRLLIIEANLRVSRSFPFVSKTLKYDFIAAATRAILGAARDSIHPPFDTHSSKPERLSLSKAFLEPSVNVLENTVGYVGVKVPVFSFARLLGADVLLGVEMVSTGEVACFGVDRYEAYLLAQAAALCNTNGLLPKPGDNVFLSIGSYRHKLEMLPSVKQLHLLGYKLYGSCGTADFYQTQGISIIPVEWPYEESDISIFDNK</sequence>
<dbReference type="Gene3D" id="3.30.1490.20">
    <property type="entry name" value="ATP-grasp fold, A domain"/>
    <property type="match status" value="1"/>
</dbReference>
<keyword evidence="8" id="KW-0547">Nucleotide-binding</keyword>
<dbReference type="InterPro" id="IPR016185">
    <property type="entry name" value="PreATP-grasp_dom_sf"/>
</dbReference>
<protein>
    <recommendedName>
        <fullName evidence="15">ATP-grasp domain-containing protein</fullName>
    </recommendedName>
</protein>
<dbReference type="InterPro" id="IPR005483">
    <property type="entry name" value="CPSase_dom"/>
</dbReference>
<dbReference type="FunFam" id="3.30.1490.20:FF:000001">
    <property type="entry name" value="Carbamoyl-phosphate synthase large chain"/>
    <property type="match status" value="1"/>
</dbReference>
<evidence type="ECO:0000256" key="7">
    <source>
        <dbReference type="ARBA" id="ARBA00022737"/>
    </source>
</evidence>
<dbReference type="SUPFAM" id="SSF56059">
    <property type="entry name" value="Glutathione synthetase ATP-binding domain-like"/>
    <property type="match status" value="1"/>
</dbReference>
<reference evidence="13 14" key="1">
    <citation type="submission" date="2018-11" db="EMBL/GenBank/DDBJ databases">
        <authorList>
            <consortium name="Pathogen Informatics"/>
        </authorList>
    </citation>
    <scope>NUCLEOTIDE SEQUENCE [LARGE SCALE GENOMIC DNA]</scope>
    <source>
        <strain evidence="13 14">Zambia</strain>
    </source>
</reference>
<evidence type="ECO:0000256" key="10">
    <source>
        <dbReference type="ARBA" id="ARBA00023211"/>
    </source>
</evidence>
<keyword evidence="14" id="KW-1185">Reference proteome</keyword>
<dbReference type="GO" id="GO:0004070">
    <property type="term" value="F:aspartate carbamoyltransferase activity"/>
    <property type="evidence" value="ECO:0007669"/>
    <property type="project" value="TreeGrafter"/>
</dbReference>
<dbReference type="GO" id="GO:0019240">
    <property type="term" value="P:citrulline biosynthetic process"/>
    <property type="evidence" value="ECO:0007669"/>
    <property type="project" value="TreeGrafter"/>
</dbReference>
<keyword evidence="10" id="KW-0464">Manganese</keyword>
<accession>A0A183LVL0</accession>
<dbReference type="GO" id="GO:0004151">
    <property type="term" value="F:dihydroorotase activity"/>
    <property type="evidence" value="ECO:0007669"/>
    <property type="project" value="TreeGrafter"/>
</dbReference>
<evidence type="ECO:0000313" key="13">
    <source>
        <dbReference type="EMBL" id="VDO78324.1"/>
    </source>
</evidence>
<keyword evidence="6" id="KW-0479">Metal-binding</keyword>
<dbReference type="SUPFAM" id="SSF52440">
    <property type="entry name" value="PreATP-grasp domain"/>
    <property type="match status" value="1"/>
</dbReference>
<dbReference type="FunFam" id="3.30.470.20:FF:000026">
    <property type="entry name" value="Carbamoyl-phosphate synthase large chain"/>
    <property type="match status" value="1"/>
</dbReference>
<evidence type="ECO:0000256" key="2">
    <source>
        <dbReference type="ARBA" id="ARBA00009799"/>
    </source>
</evidence>
<organism evidence="13 14">
    <name type="scientific">Schistosoma margrebowiei</name>
    <dbReference type="NCBI Taxonomy" id="48269"/>
    <lineage>
        <taxon>Eukaryota</taxon>
        <taxon>Metazoa</taxon>
        <taxon>Spiralia</taxon>
        <taxon>Lophotrochozoa</taxon>
        <taxon>Platyhelminthes</taxon>
        <taxon>Trematoda</taxon>
        <taxon>Digenea</taxon>
        <taxon>Strigeidida</taxon>
        <taxon>Schistosomatoidea</taxon>
        <taxon>Schistosomatidae</taxon>
        <taxon>Schistosoma</taxon>
    </lineage>
</organism>
<dbReference type="GO" id="GO:0006526">
    <property type="term" value="P:L-arginine biosynthetic process"/>
    <property type="evidence" value="ECO:0007669"/>
    <property type="project" value="UniProtKB-KW"/>
</dbReference>
<comment type="pathway">
    <text evidence="1">Amino-acid biosynthesis; L-arginine biosynthesis; carbamoyl phosphate from bicarbonate: step 1/1.</text>
</comment>
<evidence type="ECO:0000256" key="6">
    <source>
        <dbReference type="ARBA" id="ARBA00022723"/>
    </source>
</evidence>
<dbReference type="GO" id="GO:0046872">
    <property type="term" value="F:metal ion binding"/>
    <property type="evidence" value="ECO:0007669"/>
    <property type="project" value="UniProtKB-KW"/>
</dbReference>
<evidence type="ECO:0000256" key="12">
    <source>
        <dbReference type="ARBA" id="ARBA00048816"/>
    </source>
</evidence>
<dbReference type="InterPro" id="IPR005479">
    <property type="entry name" value="CPAse_ATP-bd"/>
</dbReference>
<evidence type="ECO:0000256" key="5">
    <source>
        <dbReference type="ARBA" id="ARBA00022605"/>
    </source>
</evidence>
<evidence type="ECO:0000256" key="1">
    <source>
        <dbReference type="ARBA" id="ARBA00005077"/>
    </source>
</evidence>
<comment type="similarity">
    <text evidence="2">Belongs to the CarB family.</text>
</comment>
<comment type="catalytic activity">
    <reaction evidence="12">
        <text>hydrogencarbonate + L-glutamine + 2 ATP + H2O = carbamoyl phosphate + L-glutamate + 2 ADP + phosphate + 2 H(+)</text>
        <dbReference type="Rhea" id="RHEA:18633"/>
        <dbReference type="ChEBI" id="CHEBI:15377"/>
        <dbReference type="ChEBI" id="CHEBI:15378"/>
        <dbReference type="ChEBI" id="CHEBI:17544"/>
        <dbReference type="ChEBI" id="CHEBI:29985"/>
        <dbReference type="ChEBI" id="CHEBI:30616"/>
        <dbReference type="ChEBI" id="CHEBI:43474"/>
        <dbReference type="ChEBI" id="CHEBI:58228"/>
        <dbReference type="ChEBI" id="CHEBI:58359"/>
        <dbReference type="ChEBI" id="CHEBI:456216"/>
        <dbReference type="EC" id="6.3.5.5"/>
    </reaction>
</comment>
<dbReference type="Gene3D" id="3.30.470.20">
    <property type="entry name" value="ATP-grasp fold, B domain"/>
    <property type="match status" value="1"/>
</dbReference>
<dbReference type="EMBL" id="UZAI01003254">
    <property type="protein sequence ID" value="VDO78324.1"/>
    <property type="molecule type" value="Genomic_DNA"/>
</dbReference>
<dbReference type="PROSITE" id="PS00866">
    <property type="entry name" value="CPSASE_1"/>
    <property type="match status" value="1"/>
</dbReference>
<dbReference type="PROSITE" id="PS00867">
    <property type="entry name" value="CPSASE_2"/>
    <property type="match status" value="1"/>
</dbReference>
<dbReference type="InterPro" id="IPR013815">
    <property type="entry name" value="ATP_grasp_subdomain_1"/>
</dbReference>
<keyword evidence="7" id="KW-0677">Repeat</keyword>
<dbReference type="PRINTS" id="PR00098">
    <property type="entry name" value="CPSASE"/>
</dbReference>
<evidence type="ECO:0000313" key="14">
    <source>
        <dbReference type="Proteomes" id="UP000277204"/>
    </source>
</evidence>
<dbReference type="STRING" id="48269.A0A183LVL0"/>
<evidence type="ECO:0000256" key="8">
    <source>
        <dbReference type="ARBA" id="ARBA00022741"/>
    </source>
</evidence>
<dbReference type="InterPro" id="IPR011761">
    <property type="entry name" value="ATP-grasp"/>
</dbReference>
<evidence type="ECO:0000256" key="3">
    <source>
        <dbReference type="ARBA" id="ARBA00022571"/>
    </source>
</evidence>
<dbReference type="GO" id="GO:0006228">
    <property type="term" value="P:UTP biosynthetic process"/>
    <property type="evidence" value="ECO:0007669"/>
    <property type="project" value="TreeGrafter"/>
</dbReference>
<proteinExistence type="inferred from homology"/>
<dbReference type="SUPFAM" id="SSF52335">
    <property type="entry name" value="Methylglyoxal synthase-like"/>
    <property type="match status" value="1"/>
</dbReference>
<evidence type="ECO:0000256" key="4">
    <source>
        <dbReference type="ARBA" id="ARBA00022598"/>
    </source>
</evidence>
<dbReference type="GO" id="GO:0006541">
    <property type="term" value="P:glutamine metabolic process"/>
    <property type="evidence" value="ECO:0007669"/>
    <property type="project" value="TreeGrafter"/>
</dbReference>
<dbReference type="Pfam" id="PF02142">
    <property type="entry name" value="MGS"/>
    <property type="match status" value="1"/>
</dbReference>
<dbReference type="Proteomes" id="UP000277204">
    <property type="component" value="Unassembled WGS sequence"/>
</dbReference>
<dbReference type="PANTHER" id="PTHR11405">
    <property type="entry name" value="CARBAMOYLTRANSFERASE FAMILY MEMBER"/>
    <property type="match status" value="1"/>
</dbReference>
<dbReference type="InterPro" id="IPR011607">
    <property type="entry name" value="MGS-like_dom"/>
</dbReference>
<name>A0A183LVL0_9TREM</name>
<dbReference type="GO" id="GO:0005524">
    <property type="term" value="F:ATP binding"/>
    <property type="evidence" value="ECO:0007669"/>
    <property type="project" value="UniProtKB-UniRule"/>
</dbReference>
<dbReference type="AlphaFoldDB" id="A0A183LVL0"/>
<keyword evidence="9" id="KW-0067">ATP-binding</keyword>
<dbReference type="InterPro" id="IPR036914">
    <property type="entry name" value="MGS-like_dom_sf"/>
</dbReference>
<gene>
    <name evidence="13" type="ORF">SMRZ_LOCUS7835</name>
</gene>
<evidence type="ECO:0008006" key="15">
    <source>
        <dbReference type="Google" id="ProtNLM"/>
    </source>
</evidence>
<evidence type="ECO:0000256" key="11">
    <source>
        <dbReference type="ARBA" id="ARBA00047359"/>
    </source>
</evidence>
<dbReference type="GO" id="GO:0004088">
    <property type="term" value="F:carbamoyl-phosphate synthase (glutamine-hydrolyzing) activity"/>
    <property type="evidence" value="ECO:0007669"/>
    <property type="project" value="UniProtKB-EC"/>
</dbReference>
<comment type="catalytic activity">
    <reaction evidence="11">
        <text>hydrogencarbonate + NH4(+) + 2 ATP = carbamoyl phosphate + 2 ADP + phosphate + 2 H(+)</text>
        <dbReference type="Rhea" id="RHEA:18029"/>
        <dbReference type="ChEBI" id="CHEBI:15378"/>
        <dbReference type="ChEBI" id="CHEBI:17544"/>
        <dbReference type="ChEBI" id="CHEBI:28938"/>
        <dbReference type="ChEBI" id="CHEBI:30616"/>
        <dbReference type="ChEBI" id="CHEBI:43474"/>
        <dbReference type="ChEBI" id="CHEBI:58228"/>
        <dbReference type="ChEBI" id="CHEBI:456216"/>
        <dbReference type="EC" id="6.3.4.16"/>
    </reaction>
</comment>
<dbReference type="PROSITE" id="PS50975">
    <property type="entry name" value="ATP_GRASP"/>
    <property type="match status" value="1"/>
</dbReference>
<evidence type="ECO:0000256" key="9">
    <source>
        <dbReference type="ARBA" id="ARBA00022840"/>
    </source>
</evidence>
<dbReference type="GO" id="GO:0004087">
    <property type="term" value="F:carbamoyl-phosphate synthase (ammonia) activity"/>
    <property type="evidence" value="ECO:0007669"/>
    <property type="project" value="UniProtKB-EC"/>
</dbReference>